<dbReference type="OMA" id="LICNMPE"/>
<dbReference type="GO" id="GO:0000287">
    <property type="term" value="F:magnesium ion binding"/>
    <property type="evidence" value="ECO:0007669"/>
    <property type="project" value="TreeGrafter"/>
</dbReference>
<evidence type="ECO:0000256" key="12">
    <source>
        <dbReference type="ARBA" id="ARBA00023136"/>
    </source>
</evidence>
<evidence type="ECO:0000259" key="15">
    <source>
        <dbReference type="PROSITE" id="PS50222"/>
    </source>
</evidence>
<evidence type="ECO:0000256" key="9">
    <source>
        <dbReference type="ARBA" id="ARBA00022737"/>
    </source>
</evidence>
<keyword evidence="12" id="KW-0472">Membrane</keyword>
<evidence type="ECO:0000256" key="7">
    <source>
        <dbReference type="ARBA" id="ARBA00022490"/>
    </source>
</evidence>
<dbReference type="GO" id="GO:0032420">
    <property type="term" value="C:stereocilium"/>
    <property type="evidence" value="ECO:0007669"/>
    <property type="project" value="UniProtKB-SubCell"/>
</dbReference>
<evidence type="ECO:0000256" key="5">
    <source>
        <dbReference type="ARBA" id="ARBA00004645"/>
    </source>
</evidence>
<evidence type="ECO:0000256" key="8">
    <source>
        <dbReference type="ARBA" id="ARBA00022723"/>
    </source>
</evidence>
<evidence type="ECO:0000256" key="13">
    <source>
        <dbReference type="ARBA" id="ARBA00023273"/>
    </source>
</evidence>
<organism evidence="16">
    <name type="scientific">Petromyzon marinus</name>
    <name type="common">Sea lamprey</name>
    <dbReference type="NCBI Taxonomy" id="7757"/>
    <lineage>
        <taxon>Eukaryota</taxon>
        <taxon>Metazoa</taxon>
        <taxon>Chordata</taxon>
        <taxon>Craniata</taxon>
        <taxon>Vertebrata</taxon>
        <taxon>Cyclostomata</taxon>
        <taxon>Hyperoartia</taxon>
        <taxon>Petromyzontiformes</taxon>
        <taxon>Petromyzontidae</taxon>
        <taxon>Petromyzon</taxon>
    </lineage>
</organism>
<comment type="subcellular location">
    <subcellularLocation>
        <location evidence="1">Cell membrane</location>
        <location evidence="1">Sarcolemma</location>
    </subcellularLocation>
    <subcellularLocation>
        <location evidence="4">Cell projection</location>
        <location evidence="4">Cilium</location>
        <location evidence="4">Photoreceptor outer segment</location>
    </subcellularLocation>
    <subcellularLocation>
        <location evidence="5">Cell projection</location>
        <location evidence="5">Stereocilium</location>
    </subcellularLocation>
    <subcellularLocation>
        <location evidence="3">Cytoplasm</location>
    </subcellularLocation>
    <subcellularLocation>
        <location evidence="2">Photoreceptor inner segment</location>
    </subcellularLocation>
</comment>
<dbReference type="PROSITE" id="PS50222">
    <property type="entry name" value="EF_HAND_2"/>
    <property type="match status" value="2"/>
</dbReference>
<dbReference type="InterPro" id="IPR011992">
    <property type="entry name" value="EF-hand-dom_pair"/>
</dbReference>
<dbReference type="Ensembl" id="ENSPMAT00000002133.1">
    <property type="protein sequence ID" value="ENSPMAP00000002122.1"/>
    <property type="gene ID" value="ENSPMAG00000001930.1"/>
</dbReference>
<keyword evidence="10" id="KW-0106">Calcium</keyword>
<feature type="domain" description="EF-hand" evidence="15">
    <location>
        <begin position="145"/>
        <end position="180"/>
    </location>
</feature>
<reference evidence="16" key="2">
    <citation type="submission" date="2025-09" db="UniProtKB">
        <authorList>
            <consortium name="Ensembl"/>
        </authorList>
    </citation>
    <scope>IDENTIFICATION</scope>
</reference>
<evidence type="ECO:0000256" key="14">
    <source>
        <dbReference type="ARBA" id="ARBA00044988"/>
    </source>
</evidence>
<dbReference type="InterPro" id="IPR018247">
    <property type="entry name" value="EF_Hand_1_Ca_BS"/>
</dbReference>
<dbReference type="GeneTree" id="ENSGT00940000157327"/>
<protein>
    <recommendedName>
        <fullName evidence="14">Calcium and integrin-binding family member 2</fullName>
    </recommendedName>
</protein>
<evidence type="ECO:0000256" key="1">
    <source>
        <dbReference type="ARBA" id="ARBA00004135"/>
    </source>
</evidence>
<dbReference type="STRING" id="7757.ENSPMAP00000002122"/>
<dbReference type="GO" id="GO:0001917">
    <property type="term" value="C:photoreceptor inner segment"/>
    <property type="evidence" value="ECO:0007669"/>
    <property type="project" value="UniProtKB-SubCell"/>
</dbReference>
<sequence length="188" mass="21910">MGNKQTIFTEEQLDAYQDCTFFTRKEILRLHARYHELAPQLVPMDYTKEPDIKLPPQLICNMPELKENPFKQRIVEVFSEDGSGNLSFNDFVDMFSVFSEMAPRELKAYYAFKIYADFNADGFICKEDLVVTLNKLTRDELAEEEVTLVCDKVVEEADLDCDNKLSYADFENMISRAPEFLSTFHIRI</sequence>
<accession>S4RA91</accession>
<dbReference type="GO" id="GO:0042383">
    <property type="term" value="C:sarcolemma"/>
    <property type="evidence" value="ECO:0007669"/>
    <property type="project" value="UniProtKB-SubCell"/>
</dbReference>
<dbReference type="PANTHER" id="PTHR45791:SF5">
    <property type="entry name" value="CALCIUM AND INTEGRIN-BINDING FAMILY MEMBER 2"/>
    <property type="match status" value="1"/>
</dbReference>
<dbReference type="GO" id="GO:0001750">
    <property type="term" value="C:photoreceptor outer segment"/>
    <property type="evidence" value="ECO:0007669"/>
    <property type="project" value="UniProtKB-SubCell"/>
</dbReference>
<dbReference type="InterPro" id="IPR002048">
    <property type="entry name" value="EF_hand_dom"/>
</dbReference>
<dbReference type="AlphaFoldDB" id="S4RA91"/>
<keyword evidence="11" id="KW-0460">Magnesium</keyword>
<dbReference type="GO" id="GO:0005737">
    <property type="term" value="C:cytoplasm"/>
    <property type="evidence" value="ECO:0007669"/>
    <property type="project" value="UniProtKB-SubCell"/>
</dbReference>
<keyword evidence="6" id="KW-1003">Cell membrane</keyword>
<dbReference type="Gene3D" id="1.10.238.10">
    <property type="entry name" value="EF-hand"/>
    <property type="match status" value="2"/>
</dbReference>
<dbReference type="SUPFAM" id="SSF47473">
    <property type="entry name" value="EF-hand"/>
    <property type="match status" value="1"/>
</dbReference>
<evidence type="ECO:0000256" key="6">
    <source>
        <dbReference type="ARBA" id="ARBA00022475"/>
    </source>
</evidence>
<dbReference type="GO" id="GO:0055074">
    <property type="term" value="P:calcium ion homeostasis"/>
    <property type="evidence" value="ECO:0007669"/>
    <property type="project" value="TreeGrafter"/>
</dbReference>
<name>S4RA91_PETMA</name>
<evidence type="ECO:0000256" key="4">
    <source>
        <dbReference type="ARBA" id="ARBA00004504"/>
    </source>
</evidence>
<keyword evidence="8" id="KW-0479">Metal-binding</keyword>
<keyword evidence="9" id="KW-0677">Repeat</keyword>
<dbReference type="Pfam" id="PF13499">
    <property type="entry name" value="EF-hand_7"/>
    <property type="match status" value="1"/>
</dbReference>
<keyword evidence="13" id="KW-0966">Cell projection</keyword>
<dbReference type="GO" id="GO:0005509">
    <property type="term" value="F:calcium ion binding"/>
    <property type="evidence" value="ECO:0007669"/>
    <property type="project" value="InterPro"/>
</dbReference>
<proteinExistence type="predicted"/>
<evidence type="ECO:0000256" key="3">
    <source>
        <dbReference type="ARBA" id="ARBA00004496"/>
    </source>
</evidence>
<dbReference type="FunFam" id="1.10.238.10:FF:000079">
    <property type="entry name" value="Calcium and integrin-binding family member 2"/>
    <property type="match status" value="1"/>
</dbReference>
<reference evidence="16" key="1">
    <citation type="submission" date="2025-08" db="UniProtKB">
        <authorList>
            <consortium name="Ensembl"/>
        </authorList>
    </citation>
    <scope>IDENTIFICATION</scope>
</reference>
<keyword evidence="7" id="KW-0963">Cytoplasm</keyword>
<evidence type="ECO:0000313" key="16">
    <source>
        <dbReference type="Ensembl" id="ENSPMAP00000002122.1"/>
    </source>
</evidence>
<dbReference type="HOGENOM" id="CLU_061288_6_0_1"/>
<evidence type="ECO:0000256" key="2">
    <source>
        <dbReference type="ARBA" id="ARBA00004437"/>
    </source>
</evidence>
<evidence type="ECO:0000256" key="11">
    <source>
        <dbReference type="ARBA" id="ARBA00022842"/>
    </source>
</evidence>
<dbReference type="InterPro" id="IPR051433">
    <property type="entry name" value="CIBP"/>
</dbReference>
<dbReference type="PROSITE" id="PS00018">
    <property type="entry name" value="EF_HAND_1"/>
    <property type="match status" value="2"/>
</dbReference>
<dbReference type="PANTHER" id="PTHR45791">
    <property type="entry name" value="CALCIUM AND INTEGRIN BINDING FAMILY MEMBER 2"/>
    <property type="match status" value="1"/>
</dbReference>
<feature type="domain" description="EF-hand" evidence="15">
    <location>
        <begin position="66"/>
        <end position="101"/>
    </location>
</feature>
<evidence type="ECO:0000256" key="10">
    <source>
        <dbReference type="ARBA" id="ARBA00022837"/>
    </source>
</evidence>